<dbReference type="EMBL" id="CAAKMV010000196">
    <property type="protein sequence ID" value="VIO64491.1"/>
    <property type="molecule type" value="Genomic_DNA"/>
</dbReference>
<dbReference type="AlphaFoldDB" id="A0A4E9EN64"/>
<protein>
    <submittedName>
        <fullName evidence="2">Uncharacterized protein</fullName>
    </submittedName>
</protein>
<organism evidence="2">
    <name type="scientific">Gibberella zeae</name>
    <name type="common">Wheat head blight fungus</name>
    <name type="synonym">Fusarium graminearum</name>
    <dbReference type="NCBI Taxonomy" id="5518"/>
    <lineage>
        <taxon>Eukaryota</taxon>
        <taxon>Fungi</taxon>
        <taxon>Dikarya</taxon>
        <taxon>Ascomycota</taxon>
        <taxon>Pezizomycotina</taxon>
        <taxon>Sordariomycetes</taxon>
        <taxon>Hypocreomycetidae</taxon>
        <taxon>Hypocreales</taxon>
        <taxon>Nectriaceae</taxon>
        <taxon>Fusarium</taxon>
    </lineage>
</organism>
<evidence type="ECO:0000313" key="1">
    <source>
        <dbReference type="EMBL" id="CAG1979025.1"/>
    </source>
</evidence>
<accession>A0A4E9EN64</accession>
<reference evidence="2" key="1">
    <citation type="submission" date="2019-04" db="EMBL/GenBank/DDBJ databases">
        <authorList>
            <person name="Melise S."/>
            <person name="Noan J."/>
            <person name="Okalmin O."/>
        </authorList>
    </citation>
    <scope>NUCLEOTIDE SEQUENCE</scope>
    <source>
        <strain evidence="2">FN9</strain>
    </source>
</reference>
<evidence type="ECO:0000313" key="2">
    <source>
        <dbReference type="EMBL" id="VIO64491.1"/>
    </source>
</evidence>
<name>A0A4E9EN64_GIBZA</name>
<gene>
    <name evidence="2" type="ORF">FUG_LOCUS562636</name>
    <name evidence="1" type="ORF">MDCFG202_LOCUS185291</name>
</gene>
<dbReference type="EMBL" id="CAJPIJ010000112">
    <property type="protein sequence ID" value="CAG1979025.1"/>
    <property type="molecule type" value="Genomic_DNA"/>
</dbReference>
<sequence length="75" mass="8145">MASESSAKAGSNAFRGNGASWCLALRAESRKEDRDEGRRGVVGLDVREREFGRLAASLGVIDILRRCLAPIQIID</sequence>
<reference evidence="1" key="2">
    <citation type="submission" date="2021-03" db="EMBL/GenBank/DDBJ databases">
        <authorList>
            <person name="Alouane T."/>
            <person name="Langin T."/>
            <person name="Bonhomme L."/>
        </authorList>
    </citation>
    <scope>NUCLEOTIDE SEQUENCE</scope>
    <source>
        <strain evidence="1">MDC_Fg202</strain>
    </source>
</reference>
<dbReference type="Proteomes" id="UP000746612">
    <property type="component" value="Unassembled WGS sequence"/>
</dbReference>
<proteinExistence type="predicted"/>